<dbReference type="InterPro" id="IPR006124">
    <property type="entry name" value="Metalloenzyme"/>
</dbReference>
<reference evidence="5" key="1">
    <citation type="submission" date="2020-07" db="EMBL/GenBank/DDBJ databases">
        <title>Genome sequence and genetic diversity analysis of an under-domesticated orphan crop, white fonio (Digitaria exilis).</title>
        <authorList>
            <person name="Bennetzen J.L."/>
            <person name="Chen S."/>
            <person name="Ma X."/>
            <person name="Wang X."/>
            <person name="Yssel A.E.J."/>
            <person name="Chaluvadi S.R."/>
            <person name="Johnson M."/>
            <person name="Gangashetty P."/>
            <person name="Hamidou F."/>
            <person name="Sanogo M.D."/>
            <person name="Zwaenepoel A."/>
            <person name="Wallace J."/>
            <person name="Van De Peer Y."/>
            <person name="Van Deynze A."/>
        </authorList>
    </citation>
    <scope>NUCLEOTIDE SEQUENCE</scope>
    <source>
        <tissue evidence="5">Leaves</tissue>
    </source>
</reference>
<sequence length="143" mass="15365">MGSTGFSWALPDHPKLPKGKPVAVVVLDGWGEANPDEYNCIHVAQTPVMDSLKNCLTVCNRKPLHFVQVRLCAYIPSPDPAQCGSLRHWVPVAIGGPGLHPGVKFRTDIQTPGLANVAATVMNLHGFEAPADYESTLIEVADN</sequence>
<evidence type="ECO:0000313" key="5">
    <source>
        <dbReference type="EMBL" id="KAF8729498.1"/>
    </source>
</evidence>
<evidence type="ECO:0000256" key="2">
    <source>
        <dbReference type="ARBA" id="ARBA00011245"/>
    </source>
</evidence>
<organism evidence="5 6">
    <name type="scientific">Digitaria exilis</name>
    <dbReference type="NCBI Taxonomy" id="1010633"/>
    <lineage>
        <taxon>Eukaryota</taxon>
        <taxon>Viridiplantae</taxon>
        <taxon>Streptophyta</taxon>
        <taxon>Embryophyta</taxon>
        <taxon>Tracheophyta</taxon>
        <taxon>Spermatophyta</taxon>
        <taxon>Magnoliopsida</taxon>
        <taxon>Liliopsida</taxon>
        <taxon>Poales</taxon>
        <taxon>Poaceae</taxon>
        <taxon>PACMAD clade</taxon>
        <taxon>Panicoideae</taxon>
        <taxon>Panicodae</taxon>
        <taxon>Paniceae</taxon>
        <taxon>Anthephorinae</taxon>
        <taxon>Digitaria</taxon>
    </lineage>
</organism>
<protein>
    <recommendedName>
        <fullName evidence="4">Metalloenzyme domain-containing protein</fullName>
    </recommendedName>
</protein>
<evidence type="ECO:0000313" key="6">
    <source>
        <dbReference type="Proteomes" id="UP000636709"/>
    </source>
</evidence>
<feature type="domain" description="Metalloenzyme" evidence="4">
    <location>
        <begin position="20"/>
        <end position="55"/>
    </location>
</feature>
<dbReference type="GO" id="GO:0030145">
    <property type="term" value="F:manganese ion binding"/>
    <property type="evidence" value="ECO:0007669"/>
    <property type="project" value="TreeGrafter"/>
</dbReference>
<dbReference type="InterPro" id="IPR005995">
    <property type="entry name" value="Pgm_bpd_ind"/>
</dbReference>
<dbReference type="OrthoDB" id="785514at2759"/>
<evidence type="ECO:0000256" key="3">
    <source>
        <dbReference type="ARBA" id="ARBA00022490"/>
    </source>
</evidence>
<comment type="subunit">
    <text evidence="2">Monomer.</text>
</comment>
<accession>A0A835F6K6</accession>
<comment type="caution">
    <text evidence="5">The sequence shown here is derived from an EMBL/GenBank/DDBJ whole genome shotgun (WGS) entry which is preliminary data.</text>
</comment>
<keyword evidence="6" id="KW-1185">Reference proteome</keyword>
<dbReference type="AlphaFoldDB" id="A0A835F6K6"/>
<evidence type="ECO:0000256" key="1">
    <source>
        <dbReference type="ARBA" id="ARBA00004496"/>
    </source>
</evidence>
<name>A0A835F6K6_9POAL</name>
<dbReference type="Gene3D" id="3.40.720.10">
    <property type="entry name" value="Alkaline Phosphatase, subunit A"/>
    <property type="match status" value="2"/>
</dbReference>
<keyword evidence="3" id="KW-0963">Cytoplasm</keyword>
<gene>
    <name evidence="5" type="ORF">HU200_017436</name>
</gene>
<dbReference type="PANTHER" id="PTHR31637:SF7">
    <property type="entry name" value="2,3-BISPHOSPHOGLYCERATE-INDEPENDENT PHOSPHOGLYCERATE MUTASE 1"/>
    <property type="match status" value="1"/>
</dbReference>
<comment type="subcellular location">
    <subcellularLocation>
        <location evidence="1">Cytoplasm</location>
    </subcellularLocation>
</comment>
<dbReference type="GO" id="GO:0006007">
    <property type="term" value="P:glucose catabolic process"/>
    <property type="evidence" value="ECO:0007669"/>
    <property type="project" value="InterPro"/>
</dbReference>
<dbReference type="GO" id="GO:0005737">
    <property type="term" value="C:cytoplasm"/>
    <property type="evidence" value="ECO:0007669"/>
    <property type="project" value="UniProtKB-SubCell"/>
</dbReference>
<dbReference type="GO" id="GO:0004619">
    <property type="term" value="F:phosphoglycerate mutase activity"/>
    <property type="evidence" value="ECO:0007669"/>
    <property type="project" value="InterPro"/>
</dbReference>
<dbReference type="EMBL" id="JACEFO010001623">
    <property type="protein sequence ID" value="KAF8729498.1"/>
    <property type="molecule type" value="Genomic_DNA"/>
</dbReference>
<dbReference type="Proteomes" id="UP000636709">
    <property type="component" value="Unassembled WGS sequence"/>
</dbReference>
<dbReference type="InterPro" id="IPR017850">
    <property type="entry name" value="Alkaline_phosphatase_core_sf"/>
</dbReference>
<dbReference type="PANTHER" id="PTHR31637">
    <property type="entry name" value="2,3-BISPHOSPHOGLYCERATE-INDEPENDENT PHOSPHOGLYCERATE MUTASE"/>
    <property type="match status" value="1"/>
</dbReference>
<dbReference type="Pfam" id="PF01676">
    <property type="entry name" value="Metalloenzyme"/>
    <property type="match status" value="1"/>
</dbReference>
<evidence type="ECO:0000259" key="4">
    <source>
        <dbReference type="Pfam" id="PF01676"/>
    </source>
</evidence>
<proteinExistence type="predicted"/>